<evidence type="ECO:0000256" key="1">
    <source>
        <dbReference type="SAM" id="MobiDB-lite"/>
    </source>
</evidence>
<comment type="caution">
    <text evidence="2">The sequence shown here is derived from an EMBL/GenBank/DDBJ whole genome shotgun (WGS) entry which is preliminary data.</text>
</comment>
<reference evidence="2" key="1">
    <citation type="journal article" date="2022" name="bioRxiv">
        <title>Sequencing and chromosome-scale assembly of the giantPleurodeles waltlgenome.</title>
        <authorList>
            <person name="Brown T."/>
            <person name="Elewa A."/>
            <person name="Iarovenko S."/>
            <person name="Subramanian E."/>
            <person name="Araus A.J."/>
            <person name="Petzold A."/>
            <person name="Susuki M."/>
            <person name="Suzuki K.-i.T."/>
            <person name="Hayashi T."/>
            <person name="Toyoda A."/>
            <person name="Oliveira C."/>
            <person name="Osipova E."/>
            <person name="Leigh N.D."/>
            <person name="Simon A."/>
            <person name="Yun M.H."/>
        </authorList>
    </citation>
    <scope>NUCLEOTIDE SEQUENCE</scope>
    <source>
        <strain evidence="2">20211129_DDA</strain>
        <tissue evidence="2">Liver</tissue>
    </source>
</reference>
<dbReference type="EMBL" id="JANPWB010000008">
    <property type="protein sequence ID" value="KAJ1161880.1"/>
    <property type="molecule type" value="Genomic_DNA"/>
</dbReference>
<protein>
    <submittedName>
        <fullName evidence="2">Uncharacterized protein</fullName>
    </submittedName>
</protein>
<evidence type="ECO:0000313" key="2">
    <source>
        <dbReference type="EMBL" id="KAJ1161880.1"/>
    </source>
</evidence>
<feature type="region of interest" description="Disordered" evidence="1">
    <location>
        <begin position="1"/>
        <end position="104"/>
    </location>
</feature>
<dbReference type="Proteomes" id="UP001066276">
    <property type="component" value="Chromosome 4_2"/>
</dbReference>
<gene>
    <name evidence="2" type="ORF">NDU88_002360</name>
</gene>
<dbReference type="AlphaFoldDB" id="A0AAV7SCI2"/>
<evidence type="ECO:0000313" key="3">
    <source>
        <dbReference type="Proteomes" id="UP001066276"/>
    </source>
</evidence>
<proteinExistence type="predicted"/>
<feature type="compositionally biased region" description="Basic and acidic residues" evidence="1">
    <location>
        <begin position="66"/>
        <end position="89"/>
    </location>
</feature>
<keyword evidence="3" id="KW-1185">Reference proteome</keyword>
<name>A0AAV7SCI2_PLEWA</name>
<organism evidence="2 3">
    <name type="scientific">Pleurodeles waltl</name>
    <name type="common">Iberian ribbed newt</name>
    <dbReference type="NCBI Taxonomy" id="8319"/>
    <lineage>
        <taxon>Eukaryota</taxon>
        <taxon>Metazoa</taxon>
        <taxon>Chordata</taxon>
        <taxon>Craniata</taxon>
        <taxon>Vertebrata</taxon>
        <taxon>Euteleostomi</taxon>
        <taxon>Amphibia</taxon>
        <taxon>Batrachia</taxon>
        <taxon>Caudata</taxon>
        <taxon>Salamandroidea</taxon>
        <taxon>Salamandridae</taxon>
        <taxon>Pleurodelinae</taxon>
        <taxon>Pleurodeles</taxon>
    </lineage>
</organism>
<sequence length="104" mass="12736">MAKLTRKTLEGQQPINVRQLRKKEGFLNRKRRNREQSSFLQRVKTHKGQSVERMKRRRMLQQDDDAVPRSRPTQERSRREVREERRSEQNGHALGRAWPRQVWY</sequence>
<accession>A0AAV7SCI2</accession>